<dbReference type="GeneID" id="68101175"/>
<evidence type="ECO:0000313" key="3">
    <source>
        <dbReference type="EMBL" id="KAG2378099.1"/>
    </source>
</evidence>
<dbReference type="Gene3D" id="1.10.510.10">
    <property type="entry name" value="Transferase(Phosphotransferase) domain 1"/>
    <property type="match status" value="1"/>
</dbReference>
<dbReference type="Gene3D" id="3.30.200.20">
    <property type="entry name" value="Phosphorylase Kinase, domain 1"/>
    <property type="match status" value="1"/>
</dbReference>
<feature type="compositionally biased region" description="Polar residues" evidence="1">
    <location>
        <begin position="680"/>
        <end position="699"/>
    </location>
</feature>
<dbReference type="Gene3D" id="1.25.10.10">
    <property type="entry name" value="Leucine-rich Repeat Variant"/>
    <property type="match status" value="1"/>
</dbReference>
<feature type="region of interest" description="Disordered" evidence="1">
    <location>
        <begin position="820"/>
        <end position="890"/>
    </location>
</feature>
<evidence type="ECO:0000313" key="4">
    <source>
        <dbReference type="Proteomes" id="UP000816034"/>
    </source>
</evidence>
<dbReference type="InterPro" id="IPR051177">
    <property type="entry name" value="CIK-Related_Protein"/>
</dbReference>
<feature type="region of interest" description="Disordered" evidence="1">
    <location>
        <begin position="602"/>
        <end position="728"/>
    </location>
</feature>
<accession>A0AA88GEV4</accession>
<feature type="compositionally biased region" description="Polar residues" evidence="1">
    <location>
        <begin position="878"/>
        <end position="890"/>
    </location>
</feature>
<dbReference type="InterPro" id="IPR000719">
    <property type="entry name" value="Prot_kinase_dom"/>
</dbReference>
<dbReference type="InterPro" id="IPR016024">
    <property type="entry name" value="ARM-type_fold"/>
</dbReference>
<keyword evidence="4" id="KW-1185">Reference proteome</keyword>
<dbReference type="AlphaFoldDB" id="A0AA88GEV4"/>
<dbReference type="RefSeq" id="XP_044545361.1">
    <property type="nucleotide sequence ID" value="XM_044698829.1"/>
</dbReference>
<feature type="compositionally biased region" description="Low complexity" evidence="1">
    <location>
        <begin position="765"/>
        <end position="783"/>
    </location>
</feature>
<dbReference type="InterPro" id="IPR011989">
    <property type="entry name" value="ARM-like"/>
</dbReference>
<feature type="compositionally biased region" description="Low complexity" evidence="1">
    <location>
        <begin position="667"/>
        <end position="679"/>
    </location>
</feature>
<feature type="compositionally biased region" description="Polar residues" evidence="1">
    <location>
        <begin position="843"/>
        <end position="857"/>
    </location>
</feature>
<evidence type="ECO:0000256" key="1">
    <source>
        <dbReference type="SAM" id="MobiDB-lite"/>
    </source>
</evidence>
<feature type="compositionally biased region" description="Polar residues" evidence="1">
    <location>
        <begin position="707"/>
        <end position="719"/>
    </location>
</feature>
<dbReference type="SMART" id="SM00220">
    <property type="entry name" value="S_TKc"/>
    <property type="match status" value="1"/>
</dbReference>
<dbReference type="InterPro" id="IPR011009">
    <property type="entry name" value="Kinase-like_dom_sf"/>
</dbReference>
<dbReference type="EMBL" id="PYSW02000035">
    <property type="protein sequence ID" value="KAG2378099.1"/>
    <property type="molecule type" value="Genomic_DNA"/>
</dbReference>
<feature type="compositionally biased region" description="Low complexity" evidence="1">
    <location>
        <begin position="833"/>
        <end position="842"/>
    </location>
</feature>
<feature type="region of interest" description="Disordered" evidence="1">
    <location>
        <begin position="560"/>
        <end position="584"/>
    </location>
</feature>
<dbReference type="SUPFAM" id="SSF48371">
    <property type="entry name" value="ARM repeat"/>
    <property type="match status" value="1"/>
</dbReference>
<dbReference type="PANTHER" id="PTHR12984:SF3">
    <property type="entry name" value="N-TERMINAL KINASE-LIKE PROTEIN"/>
    <property type="match status" value="1"/>
</dbReference>
<feature type="compositionally biased region" description="Low complexity" evidence="1">
    <location>
        <begin position="858"/>
        <end position="877"/>
    </location>
</feature>
<reference evidence="3 4" key="1">
    <citation type="journal article" date="2018" name="BMC Genomics">
        <title>The genome of Naegleria lovaniensis, the basis for a comparative approach to unravel pathogenicity factors of the human pathogenic amoeba N. fowleri.</title>
        <authorList>
            <person name="Liechti N."/>
            <person name="Schurch N."/>
            <person name="Bruggmann R."/>
            <person name="Wittwer M."/>
        </authorList>
    </citation>
    <scope>NUCLEOTIDE SEQUENCE [LARGE SCALE GENOMIC DNA]</scope>
    <source>
        <strain evidence="3 4">ATCC 30569</strain>
    </source>
</reference>
<dbReference type="GO" id="GO:0005524">
    <property type="term" value="F:ATP binding"/>
    <property type="evidence" value="ECO:0007669"/>
    <property type="project" value="InterPro"/>
</dbReference>
<name>A0AA88GEV4_NAELO</name>
<dbReference type="GO" id="GO:0004672">
    <property type="term" value="F:protein kinase activity"/>
    <property type="evidence" value="ECO:0007669"/>
    <property type="project" value="InterPro"/>
</dbReference>
<dbReference type="SUPFAM" id="SSF56112">
    <property type="entry name" value="Protein kinase-like (PK-like)"/>
    <property type="match status" value="1"/>
</dbReference>
<evidence type="ECO:0000259" key="2">
    <source>
        <dbReference type="PROSITE" id="PS50011"/>
    </source>
</evidence>
<dbReference type="Proteomes" id="UP000816034">
    <property type="component" value="Unassembled WGS sequence"/>
</dbReference>
<comment type="caution">
    <text evidence="3">The sequence shown here is derived from an EMBL/GenBank/DDBJ whole genome shotgun (WGS) entry which is preliminary data.</text>
</comment>
<feature type="compositionally biased region" description="Low complexity" evidence="1">
    <location>
        <begin position="791"/>
        <end position="801"/>
    </location>
</feature>
<gene>
    <name evidence="3" type="ORF">C9374_008721</name>
</gene>
<feature type="compositionally biased region" description="Low complexity" evidence="1">
    <location>
        <begin position="610"/>
        <end position="654"/>
    </location>
</feature>
<sequence length="890" mass="98924">MGNAQQVGALLGKKEFPYEIEDVYAETFLWKIHRGKRKSDNEVVTIFKFDFDNTTPQDKIELAKGSLKRLRAIRHPSVVTFLDVLELSNSIFIVTEYVVPLSVEIQNIKTQLSAPEMIAWGLYQVAKALIFLHGNNLYHCNVNIDSVFVDNGGDWKIGELGFLTSFQSSNGGVVNASEASYGVPVKRFFNYILNKYRPLEVASQRWDYVDANPSKLDSWGFACLIYEIFEGPMNVPDDLKKINLPKIPKTLRVAFDQLTDKNVKMRLELSNLLENPYFNNSLIEIQLFLENITIKDAISVETFLNRLPELLPQLPRNNMKNKVLPSLIQLIKFGTAGQKAIVPIMKLGSLLNEDEYKTVFIPKVLDLFEIADRTVRVNLLKGIDHIAVYLTQEQAENVYEHVSKGFRDTSPILREMTVKSMIAIVPKLKEDTIDNSVVRYMWALQGDKENAIRTNTIIAFGKLAPSLSDKTRKRILLAAFVRSLKDPFVHSRLAALKALVSTKQYYSVSDMAVKGLPFVVSLTVDPEKQVRDLAFVVLNDFLKTISEVSEQPNFNEIINSERNTEANSTTANGTSNQGGSESSNVGSDYFSWAMKSLKTKVLGDHPTQPSSGTSSSTTTSSSQMSSSSSSNTSSYGSTSTPQSSTTTNNTGTTSIYKPVVLSSGSTQPQQPQRTQPQDPFSQMTATLQAKSNVSSSPNMNKKLEPQKATNSMKLPKSSNNDVLDDFFDMSDDNNSNTLGNMTTGSSSELLDDDWSSWDNLDSHFNSTSSSTKQSPTPSQQQNKASQPLKLSHSTTTNKSTASNNLFEDDFFASMQNNTTTTSKKTNIMQPTATTSTTSSQQQNRMSPMSSSGTTSNRPQNKTQTTTTSSQNKKPSTSGTNNNWSDNWEEW</sequence>
<organism evidence="3 4">
    <name type="scientific">Naegleria lovaniensis</name>
    <name type="common">Amoeba</name>
    <dbReference type="NCBI Taxonomy" id="51637"/>
    <lineage>
        <taxon>Eukaryota</taxon>
        <taxon>Discoba</taxon>
        <taxon>Heterolobosea</taxon>
        <taxon>Tetramitia</taxon>
        <taxon>Eutetramitia</taxon>
        <taxon>Vahlkampfiidae</taxon>
        <taxon>Naegleria</taxon>
    </lineage>
</organism>
<dbReference type="PANTHER" id="PTHR12984">
    <property type="entry name" value="SCY1-RELATED S/T PROTEIN KINASE-LIKE"/>
    <property type="match status" value="1"/>
</dbReference>
<feature type="region of interest" description="Disordered" evidence="1">
    <location>
        <begin position="764"/>
        <end position="801"/>
    </location>
</feature>
<dbReference type="Pfam" id="PF00069">
    <property type="entry name" value="Pkinase"/>
    <property type="match status" value="1"/>
</dbReference>
<protein>
    <recommendedName>
        <fullName evidence="2">Protein kinase domain-containing protein</fullName>
    </recommendedName>
</protein>
<dbReference type="PROSITE" id="PS50011">
    <property type="entry name" value="PROTEIN_KINASE_DOM"/>
    <property type="match status" value="1"/>
</dbReference>
<proteinExistence type="predicted"/>
<feature type="domain" description="Protein kinase" evidence="2">
    <location>
        <begin position="18"/>
        <end position="278"/>
    </location>
</feature>